<accession>A0A3B0AVR1</accession>
<proteinExistence type="predicted"/>
<name>A0A3B0AVR1_9BACL</name>
<keyword evidence="3" id="KW-1185">Reference proteome</keyword>
<reference evidence="2 3" key="1">
    <citation type="journal article" date="2007" name="Int. J. Syst. Evol. Microbiol.">
        <title>Paenibacillus ginsengarvi sp. nov., isolated from soil from ginseng cultivation.</title>
        <authorList>
            <person name="Yoon M.H."/>
            <person name="Ten L.N."/>
            <person name="Im W.T."/>
        </authorList>
    </citation>
    <scope>NUCLEOTIDE SEQUENCE [LARGE SCALE GENOMIC DNA]</scope>
    <source>
        <strain evidence="2 3">KCTC 13059</strain>
    </source>
</reference>
<dbReference type="InterPro" id="IPR035930">
    <property type="entry name" value="FomD-like_sf"/>
</dbReference>
<dbReference type="Gene3D" id="2.40.380.10">
    <property type="entry name" value="FomD-like"/>
    <property type="match status" value="1"/>
</dbReference>
<dbReference type="EMBL" id="RBAH01000045">
    <property type="protein sequence ID" value="RKN64087.1"/>
    <property type="molecule type" value="Genomic_DNA"/>
</dbReference>
<dbReference type="Pfam" id="PF04167">
    <property type="entry name" value="DUF402"/>
    <property type="match status" value="1"/>
</dbReference>
<dbReference type="Proteomes" id="UP000282311">
    <property type="component" value="Unassembled WGS sequence"/>
</dbReference>
<gene>
    <name evidence="2" type="ORF">D7M11_34455</name>
</gene>
<organism evidence="2 3">
    <name type="scientific">Paenibacillus ginsengarvi</name>
    <dbReference type="NCBI Taxonomy" id="400777"/>
    <lineage>
        <taxon>Bacteria</taxon>
        <taxon>Bacillati</taxon>
        <taxon>Bacillota</taxon>
        <taxon>Bacilli</taxon>
        <taxon>Bacillales</taxon>
        <taxon>Paenibacillaceae</taxon>
        <taxon>Paenibacillus</taxon>
    </lineage>
</organism>
<evidence type="ECO:0000313" key="2">
    <source>
        <dbReference type="EMBL" id="RKN64087.1"/>
    </source>
</evidence>
<sequence>MLMRKVTIQSRLGEITGYRNDEFAYFDLFHSKVGRDVRHFVLLKLNIKLMYEPYDWMKNEWYADLIAIEYLENDVIRLKDLYLDIYIEGNGPTYRLVDFEDLAQALMNNETNVQEIEEPLKNLQLFLNNSTFAA</sequence>
<evidence type="ECO:0000259" key="1">
    <source>
        <dbReference type="Pfam" id="PF04167"/>
    </source>
</evidence>
<evidence type="ECO:0000313" key="3">
    <source>
        <dbReference type="Proteomes" id="UP000282311"/>
    </source>
</evidence>
<dbReference type="SUPFAM" id="SSF159234">
    <property type="entry name" value="FomD-like"/>
    <property type="match status" value="1"/>
</dbReference>
<protein>
    <recommendedName>
        <fullName evidence="1">DUF402 domain-containing protein</fullName>
    </recommendedName>
</protein>
<dbReference type="AlphaFoldDB" id="A0A3B0AVR1"/>
<feature type="domain" description="DUF402" evidence="1">
    <location>
        <begin position="43"/>
        <end position="122"/>
    </location>
</feature>
<dbReference type="InterPro" id="IPR007295">
    <property type="entry name" value="DUF402"/>
</dbReference>
<comment type="caution">
    <text evidence="2">The sequence shown here is derived from an EMBL/GenBank/DDBJ whole genome shotgun (WGS) entry which is preliminary data.</text>
</comment>